<name>A0A495W7F8_9PSEU</name>
<dbReference type="OrthoDB" id="3430276at2"/>
<dbReference type="Proteomes" id="UP000282084">
    <property type="component" value="Unassembled WGS sequence"/>
</dbReference>
<reference evidence="2 3" key="1">
    <citation type="submission" date="2018-10" db="EMBL/GenBank/DDBJ databases">
        <title>Sequencing the genomes of 1000 actinobacteria strains.</title>
        <authorList>
            <person name="Klenk H.-P."/>
        </authorList>
    </citation>
    <scope>NUCLEOTIDE SEQUENCE [LARGE SCALE GENOMIC DNA]</scope>
    <source>
        <strain evidence="2 3">DSM 43800</strain>
    </source>
</reference>
<organism evidence="2 3">
    <name type="scientific">Saccharothrix australiensis</name>
    <dbReference type="NCBI Taxonomy" id="2072"/>
    <lineage>
        <taxon>Bacteria</taxon>
        <taxon>Bacillati</taxon>
        <taxon>Actinomycetota</taxon>
        <taxon>Actinomycetes</taxon>
        <taxon>Pseudonocardiales</taxon>
        <taxon>Pseudonocardiaceae</taxon>
        <taxon>Saccharothrix</taxon>
    </lineage>
</organism>
<accession>A0A495W7F8</accession>
<evidence type="ECO:0000313" key="3">
    <source>
        <dbReference type="Proteomes" id="UP000282084"/>
    </source>
</evidence>
<evidence type="ECO:0000313" key="2">
    <source>
        <dbReference type="EMBL" id="RKT56573.1"/>
    </source>
</evidence>
<keyword evidence="3" id="KW-1185">Reference proteome</keyword>
<gene>
    <name evidence="2" type="ORF">C8E97_5276</name>
</gene>
<dbReference type="Pfam" id="PF04149">
    <property type="entry name" value="DUF397"/>
    <property type="match status" value="1"/>
</dbReference>
<dbReference type="InterPro" id="IPR007278">
    <property type="entry name" value="DUF397"/>
</dbReference>
<sequence>MDPTTTRWRKSSRSTNTSNCVELARTEEAAAIRDSKNPGGPMLVLTTNGLTAFLAGLKQH</sequence>
<dbReference type="EMBL" id="RBXO01000001">
    <property type="protein sequence ID" value="RKT56573.1"/>
    <property type="molecule type" value="Genomic_DNA"/>
</dbReference>
<dbReference type="AlphaFoldDB" id="A0A495W7F8"/>
<protein>
    <submittedName>
        <fullName evidence="2">Uncharacterized protein DUF397</fullName>
    </submittedName>
</protein>
<feature type="domain" description="DUF397" evidence="1">
    <location>
        <begin position="7"/>
        <end position="58"/>
    </location>
</feature>
<evidence type="ECO:0000259" key="1">
    <source>
        <dbReference type="Pfam" id="PF04149"/>
    </source>
</evidence>
<proteinExistence type="predicted"/>
<comment type="caution">
    <text evidence="2">The sequence shown here is derived from an EMBL/GenBank/DDBJ whole genome shotgun (WGS) entry which is preliminary data.</text>
</comment>